<dbReference type="VEuPathDB" id="FungiDB:PV06_11918"/>
<dbReference type="HOGENOM" id="CLU_868878_0_0_1"/>
<protein>
    <submittedName>
        <fullName evidence="1">Uncharacterized protein</fullName>
    </submittedName>
</protein>
<reference evidence="1 2" key="1">
    <citation type="submission" date="2015-01" db="EMBL/GenBank/DDBJ databases">
        <title>The Genome Sequence of Exophiala oligosperma CBS72588.</title>
        <authorList>
            <consortium name="The Broad Institute Genomics Platform"/>
            <person name="Cuomo C."/>
            <person name="de Hoog S."/>
            <person name="Gorbushina A."/>
            <person name="Stielow B."/>
            <person name="Teixiera M."/>
            <person name="Abouelleil A."/>
            <person name="Chapman S.B."/>
            <person name="Priest M."/>
            <person name="Young S.K."/>
            <person name="Wortman J."/>
            <person name="Nusbaum C."/>
            <person name="Birren B."/>
        </authorList>
    </citation>
    <scope>NUCLEOTIDE SEQUENCE [LARGE SCALE GENOMIC DNA]</scope>
    <source>
        <strain evidence="1 2">CBS 72588</strain>
    </source>
</reference>
<gene>
    <name evidence="1" type="ORF">PV06_11918</name>
</gene>
<name>A0A0D2A5V1_9EURO</name>
<dbReference type="OrthoDB" id="5041037at2759"/>
<sequence>MITSNIKTCSCNITATGNCVASDTMSSCCLEMPQLPVQKECTLKKIVCNYPTIAERLFENLSASYVSLLSCMIGYNMSKGERKRYLNPLRDLPEYKEWIEKEVALGSRVLLISKSSPSLIARILHPMKYWNSKRTKDEKIRILVFCFPGNGEETPRIPKIHMNDLNPMSLVDHRFIKPVIKEYKIRDDQSLSVLFTSYTVLKRIGMPSVLRLNSEELNTYYDPPIVSVKRGDDERNYIFTSSINIHNGYFSMSVSSSEPYGTGVHNDSAIILAMEDLHSYTRLCIDGNDGCSHKSKNMDPLTLRMTQDFALPGIRNLFVG</sequence>
<dbReference type="Proteomes" id="UP000053342">
    <property type="component" value="Unassembled WGS sequence"/>
</dbReference>
<dbReference type="EMBL" id="KN847453">
    <property type="protein sequence ID" value="KIW35741.1"/>
    <property type="molecule type" value="Genomic_DNA"/>
</dbReference>
<accession>A0A0D2A5V1</accession>
<dbReference type="AlphaFoldDB" id="A0A0D2A5V1"/>
<organism evidence="1 2">
    <name type="scientific">Exophiala oligosperma</name>
    <dbReference type="NCBI Taxonomy" id="215243"/>
    <lineage>
        <taxon>Eukaryota</taxon>
        <taxon>Fungi</taxon>
        <taxon>Dikarya</taxon>
        <taxon>Ascomycota</taxon>
        <taxon>Pezizomycotina</taxon>
        <taxon>Eurotiomycetes</taxon>
        <taxon>Chaetothyriomycetidae</taxon>
        <taxon>Chaetothyriales</taxon>
        <taxon>Herpotrichiellaceae</taxon>
        <taxon>Exophiala</taxon>
    </lineage>
</organism>
<proteinExistence type="predicted"/>
<evidence type="ECO:0000313" key="1">
    <source>
        <dbReference type="EMBL" id="KIW35741.1"/>
    </source>
</evidence>
<evidence type="ECO:0000313" key="2">
    <source>
        <dbReference type="Proteomes" id="UP000053342"/>
    </source>
</evidence>
<keyword evidence="2" id="KW-1185">Reference proteome</keyword>
<dbReference type="RefSeq" id="XP_016255957.1">
    <property type="nucleotide sequence ID" value="XM_016413664.1"/>
</dbReference>
<dbReference type="GeneID" id="27363992"/>